<feature type="compositionally biased region" description="Basic and acidic residues" evidence="8">
    <location>
        <begin position="1375"/>
        <end position="1389"/>
    </location>
</feature>
<dbReference type="Pfam" id="PF02854">
    <property type="entry name" value="MIF4G"/>
    <property type="match status" value="1"/>
</dbReference>
<evidence type="ECO:0000256" key="4">
    <source>
        <dbReference type="ARBA" id="ARBA00022540"/>
    </source>
</evidence>
<protein>
    <recommendedName>
        <fullName evidence="9">MI domain-containing protein</fullName>
    </recommendedName>
</protein>
<feature type="compositionally biased region" description="Pro residues" evidence="8">
    <location>
        <begin position="223"/>
        <end position="236"/>
    </location>
</feature>
<dbReference type="GO" id="GO:0003743">
    <property type="term" value="F:translation initiation factor activity"/>
    <property type="evidence" value="ECO:0007669"/>
    <property type="project" value="UniProtKB-KW"/>
</dbReference>
<dbReference type="InterPro" id="IPR031827">
    <property type="entry name" value="DUF4746"/>
</dbReference>
<dbReference type="SMART" id="SM00544">
    <property type="entry name" value="MA3"/>
    <property type="match status" value="1"/>
</dbReference>
<evidence type="ECO:0000256" key="5">
    <source>
        <dbReference type="ARBA" id="ARBA00022553"/>
    </source>
</evidence>
<dbReference type="GO" id="GO:0003729">
    <property type="term" value="F:mRNA binding"/>
    <property type="evidence" value="ECO:0007669"/>
    <property type="project" value="TreeGrafter"/>
</dbReference>
<sequence>MSSSAVKNPPNKASNPSVPLATSAWSKGPPQSSATSRAQSPANAPSTPTTQSRRQSTLGQGANATVKQASRGVATGTGHRQASSINFGSIEANQAPEKKAEVATPPPTAPTPATAPAATSKPAPAPVSPATPTATQPSTNGIKVVAPTPTQPMPTSTAPATTTASTGASTAPAAAPTPPGTTPTPSKQKKLNVHALFQGGGPPSVTATPAAPSSIPSTSAPANQPPTAVPSAPRGPAPGFSDRNNPAPFPRSPQIGRPPLPGPNTSGGQRPPASPRMNNMPIQQHHQHPMAHPHQHHSPHPGHPMPPAPQWGPTGYYYPPPHDYNPYMYWGGHPPHQHQHHMPPIHQPPMQPSPRTQPAQPRPPSTPPATNNATPHTLPPITTSALQALPSAPSPSLSVNAPTFVPGGLRRPTNPVRISTPGGDALTFEGVPLSPKVSTPIQPKRPNVVVRMETEQQKNERLAREKEEKERLAKEKEEKERKERERIEEEKRAKEEAERKEKEEAERKAKEEADRKAEAERKVKEEAERKAEEERKAKEEEEKRIAEELRAKEEAERKVKEEEARKAREEEERKEAERKAKEEAERKAKEEEERKAKEEMERKLKEEEERKAKEEAEAKAKEEKAKAEAEAKAKAEVDAAKEEAEAKEAATEEARDTVPASPISSPKPPNGLLPSTIPDRPSPLSNSTTAPGRPSPLSITTSQANERPKRPVPGPLDLTSAQGNRSAAPPSALASARIIEDLNVVPYPETIKTPNPDLNIAATPGKFRYDREFLLQFMNVCKEKPDSLPPLDAIGLEPGEQGAGYPGGARAGGRRVGSMGMGNAPPLQRQGSVGLGLGPGLAKGGFAMGNFQSPSSSQARFDASNAARSGMAFGSGAAGRLTPMSRSASQGGVGGAGPREAKRTRSQRGQHRGDNPRASGFQTPANQPANLEPVVPLEQSENRWVAGSTLRTPQQLEERQLVDRKVKALLNKLTMDKFDSISDQIIEWANKSEQEKDGSTLMQVIKLVFEKAKDEAAFSEMYARLCRKMMERVSPNVQDETIRNSEGQPITGGMLFRKYLLNRCQEDFERGWNAKEAALAAAASKAGEDKAAEAASTENGEAVLYSDEYYAAAKAKRQGLGLVRFIGELFKLQMLTERIMHECIKKLLSNVVNPEEEEIESLCKLLTTVGQSLDNPKARNHMDIYFERMQEMAKGSSINSRMQFMLQDVIELRARHWQARSAAPRPPPTHQDSSRDDSGRHGVSRGGSRRGEHRGANATEPDGWNVAGGAGASRPPARAGDLSQFGKISKPTGIQFGPSSVFSKKDANKRDSSIGRASGANMFSALSGGTVDGPPPPTERTANSRKPSVDLGPGGSPVVAGAGERKKLNLLPRTKPTEADNDKGDGKEEDKEEDKEEAPVALTEEEIQSKVKEDVKEYLGVENIDEAILALEALPSEHRHLFVDKLVNASMDGGNKVVVLTEKLFSAARSRSVISPEGFERGMIPTIEMADDLSIDVPKTYEWLARMIHAAGLDRARAEEMANNISVYGEPPVPPRELLLKEFEKVSSA</sequence>
<dbReference type="Gene3D" id="1.25.40.180">
    <property type="match status" value="2"/>
</dbReference>
<evidence type="ECO:0000256" key="8">
    <source>
        <dbReference type="SAM" id="MobiDB-lite"/>
    </source>
</evidence>
<feature type="compositionally biased region" description="Low complexity" evidence="8">
    <location>
        <begin position="368"/>
        <end position="398"/>
    </location>
</feature>
<feature type="compositionally biased region" description="Low complexity" evidence="8">
    <location>
        <begin position="203"/>
        <end position="222"/>
    </location>
</feature>
<dbReference type="SUPFAM" id="SSF48371">
    <property type="entry name" value="ARM repeat"/>
    <property type="match status" value="2"/>
</dbReference>
<dbReference type="InterPro" id="IPR003891">
    <property type="entry name" value="Initiation_fac_eIF4g_MI"/>
</dbReference>
<feature type="compositionally biased region" description="Low complexity" evidence="8">
    <location>
        <begin position="111"/>
        <end position="122"/>
    </location>
</feature>
<feature type="region of interest" description="Disordered" evidence="8">
    <location>
        <begin position="1218"/>
        <end position="1402"/>
    </location>
</feature>
<comment type="similarity">
    <text evidence="2">Belongs to the eukaryotic initiation factor 4G family.</text>
</comment>
<dbReference type="Pfam" id="PF12152">
    <property type="entry name" value="eIF_4G1"/>
    <property type="match status" value="1"/>
</dbReference>
<dbReference type="GO" id="GO:0010494">
    <property type="term" value="C:cytoplasmic stress granule"/>
    <property type="evidence" value="ECO:0007669"/>
    <property type="project" value="UniProtKB-ARBA"/>
</dbReference>
<evidence type="ECO:0000256" key="2">
    <source>
        <dbReference type="ARBA" id="ARBA00005775"/>
    </source>
</evidence>
<feature type="compositionally biased region" description="Low complexity" evidence="8">
    <location>
        <begin position="45"/>
        <end position="57"/>
    </location>
</feature>
<dbReference type="Pfam" id="PF15928">
    <property type="entry name" value="DUF4746"/>
    <property type="match status" value="1"/>
</dbReference>
<feature type="compositionally biased region" description="Polar residues" evidence="8">
    <location>
        <begin position="1"/>
        <end position="17"/>
    </location>
</feature>
<dbReference type="GO" id="GO:0016281">
    <property type="term" value="C:eukaryotic translation initiation factor 4F complex"/>
    <property type="evidence" value="ECO:0007669"/>
    <property type="project" value="TreeGrafter"/>
</dbReference>
<accession>A0A8H3GBX1</accession>
<feature type="compositionally biased region" description="Polar residues" evidence="8">
    <location>
        <begin position="23"/>
        <end position="44"/>
    </location>
</feature>
<dbReference type="Proteomes" id="UP000663840">
    <property type="component" value="Unassembled WGS sequence"/>
</dbReference>
<dbReference type="Pfam" id="PF02847">
    <property type="entry name" value="MA3"/>
    <property type="match status" value="1"/>
</dbReference>
<dbReference type="InterPro" id="IPR003890">
    <property type="entry name" value="MIF4G-like_typ-3"/>
</dbReference>
<feature type="compositionally biased region" description="Basic and acidic residues" evidence="8">
    <location>
        <begin position="452"/>
        <end position="656"/>
    </location>
</feature>
<proteinExistence type="inferred from homology"/>
<evidence type="ECO:0000313" key="11">
    <source>
        <dbReference type="Proteomes" id="UP000663840"/>
    </source>
</evidence>
<gene>
    <name evidence="10" type="ORF">RDB_LOCUS82618</name>
</gene>
<dbReference type="EMBL" id="CAJMWR010002390">
    <property type="protein sequence ID" value="CAE6444170.1"/>
    <property type="molecule type" value="Genomic_DNA"/>
</dbReference>
<keyword evidence="7" id="KW-0648">Protein biosynthesis</keyword>
<keyword evidence="5" id="KW-0597">Phosphoprotein</keyword>
<evidence type="ECO:0000256" key="6">
    <source>
        <dbReference type="ARBA" id="ARBA00022884"/>
    </source>
</evidence>
<dbReference type="PANTHER" id="PTHR23253:SF9">
    <property type="entry name" value="EUKARYOTIC TRANSLATION INITIATION FACTOR 4 GAMMA 2"/>
    <property type="match status" value="1"/>
</dbReference>
<dbReference type="Gene3D" id="1.20.970.30">
    <property type="entry name" value="eIF4G, eIF4E-binding domain"/>
    <property type="match status" value="1"/>
</dbReference>
<evidence type="ECO:0000313" key="10">
    <source>
        <dbReference type="EMBL" id="CAE6444170.1"/>
    </source>
</evidence>
<feature type="region of interest" description="Disordered" evidence="8">
    <location>
        <begin position="1"/>
        <end position="308"/>
    </location>
</feature>
<feature type="compositionally biased region" description="Polar residues" evidence="8">
    <location>
        <begin position="78"/>
        <end position="87"/>
    </location>
</feature>
<dbReference type="PANTHER" id="PTHR23253">
    <property type="entry name" value="EUKARYOTIC TRANSLATION INITIATION FACTOR 4 GAMMA"/>
    <property type="match status" value="1"/>
</dbReference>
<dbReference type="InterPro" id="IPR016024">
    <property type="entry name" value="ARM-type_fold"/>
</dbReference>
<feature type="compositionally biased region" description="Polar residues" evidence="8">
    <location>
        <begin position="920"/>
        <end position="929"/>
    </location>
</feature>
<keyword evidence="3" id="KW-0963">Cytoplasm</keyword>
<reference evidence="10" key="1">
    <citation type="submission" date="2021-01" db="EMBL/GenBank/DDBJ databases">
        <authorList>
            <person name="Kaushik A."/>
        </authorList>
    </citation>
    <scope>NUCLEOTIDE SEQUENCE</scope>
    <source>
        <strain evidence="10">AG1-1A</strain>
    </source>
</reference>
<organism evidence="10 11">
    <name type="scientific">Rhizoctonia solani</name>
    <dbReference type="NCBI Taxonomy" id="456999"/>
    <lineage>
        <taxon>Eukaryota</taxon>
        <taxon>Fungi</taxon>
        <taxon>Dikarya</taxon>
        <taxon>Basidiomycota</taxon>
        <taxon>Agaricomycotina</taxon>
        <taxon>Agaricomycetes</taxon>
        <taxon>Cantharellales</taxon>
        <taxon>Ceratobasidiaceae</taxon>
        <taxon>Rhizoctonia</taxon>
    </lineage>
</organism>
<evidence type="ECO:0000256" key="1">
    <source>
        <dbReference type="ARBA" id="ARBA00004496"/>
    </source>
</evidence>
<feature type="compositionally biased region" description="Pro residues" evidence="8">
    <location>
        <begin position="247"/>
        <end position="262"/>
    </location>
</feature>
<dbReference type="FunFam" id="1.25.40.180:FF:000020">
    <property type="entry name" value="Eukaryotic translation initiation factor subunit"/>
    <property type="match status" value="1"/>
</dbReference>
<dbReference type="SMART" id="SM00543">
    <property type="entry name" value="MIF4G"/>
    <property type="match status" value="1"/>
</dbReference>
<evidence type="ECO:0000259" key="9">
    <source>
        <dbReference type="PROSITE" id="PS51366"/>
    </source>
</evidence>
<comment type="caution">
    <text evidence="10">The sequence shown here is derived from an EMBL/GenBank/DDBJ whole genome shotgun (WGS) entry which is preliminary data.</text>
</comment>
<dbReference type="InterPro" id="IPR036211">
    <property type="entry name" value="eIF4G_eIF4E-bd_sf"/>
</dbReference>
<feature type="compositionally biased region" description="Low complexity" evidence="8">
    <location>
        <begin position="130"/>
        <end position="139"/>
    </location>
</feature>
<dbReference type="InterPro" id="IPR022745">
    <property type="entry name" value="eIF4G1_eIF4E-bd"/>
</dbReference>
<feature type="compositionally biased region" description="Low complexity" evidence="8">
    <location>
        <begin position="153"/>
        <end position="174"/>
    </location>
</feature>
<keyword evidence="4" id="KW-0396">Initiation factor</keyword>
<comment type="subcellular location">
    <subcellularLocation>
        <location evidence="1">Cytoplasm</location>
    </subcellularLocation>
</comment>
<evidence type="ECO:0000256" key="7">
    <source>
        <dbReference type="ARBA" id="ARBA00022917"/>
    </source>
</evidence>
<feature type="compositionally biased region" description="Basic residues" evidence="8">
    <location>
        <begin position="285"/>
        <end position="300"/>
    </location>
</feature>
<keyword evidence="6" id="KW-0694">RNA-binding</keyword>
<feature type="compositionally biased region" description="Basic and acidic residues" evidence="8">
    <location>
        <begin position="1303"/>
        <end position="1313"/>
    </location>
</feature>
<feature type="compositionally biased region" description="Polar residues" evidence="8">
    <location>
        <begin position="58"/>
        <end position="68"/>
    </location>
</feature>
<feature type="region of interest" description="Disordered" evidence="8">
    <location>
        <begin position="335"/>
        <end position="729"/>
    </location>
</feature>
<evidence type="ECO:0000256" key="3">
    <source>
        <dbReference type="ARBA" id="ARBA00022490"/>
    </source>
</evidence>
<dbReference type="SUPFAM" id="SSF101489">
    <property type="entry name" value="Eukaryotic initiation factor 4f subunit eIF4g, eIF4e-binding domain"/>
    <property type="match status" value="1"/>
</dbReference>
<feature type="domain" description="MI" evidence="9">
    <location>
        <begin position="1406"/>
        <end position="1527"/>
    </location>
</feature>
<feature type="region of interest" description="Disordered" evidence="8">
    <location>
        <begin position="874"/>
        <end position="929"/>
    </location>
</feature>
<dbReference type="PROSITE" id="PS51366">
    <property type="entry name" value="MI"/>
    <property type="match status" value="1"/>
</dbReference>
<name>A0A8H3GBX1_9AGAM</name>